<dbReference type="EMBL" id="JANIIK010000119">
    <property type="protein sequence ID" value="KAJ3584473.1"/>
    <property type="molecule type" value="Genomic_DNA"/>
</dbReference>
<dbReference type="Proteomes" id="UP001148018">
    <property type="component" value="Unassembled WGS sequence"/>
</dbReference>
<sequence>MSSSSSTAQGLLSSVFSFSSPLGAKASAKRRLRQTKSLDPAIIRNCDTGNTGPATDDDLPSTLWGRGAATADAAAADAAAAGAHKTRAAPHKTLSLRAPVSPSLSTPSIPSEVSPSSHSHFHFDYGGGGEADVVGGGTTTTPPRGGGAKRNTAGDLPYFARSAGGGASLSGSTSALFSPRRWLQQRKTQQGGDASSSRAYVLWRFEVFHAATVTVREPAVDDGGSPLLG</sequence>
<comment type="caution">
    <text evidence="2">The sequence shown here is derived from an EMBL/GenBank/DDBJ whole genome shotgun (WGS) entry which is preliminary data.</text>
</comment>
<proteinExistence type="predicted"/>
<organism evidence="2 3">
    <name type="scientific">Muraenolepis orangiensis</name>
    <name type="common">Patagonian moray cod</name>
    <dbReference type="NCBI Taxonomy" id="630683"/>
    <lineage>
        <taxon>Eukaryota</taxon>
        <taxon>Metazoa</taxon>
        <taxon>Chordata</taxon>
        <taxon>Craniata</taxon>
        <taxon>Vertebrata</taxon>
        <taxon>Euteleostomi</taxon>
        <taxon>Actinopterygii</taxon>
        <taxon>Neopterygii</taxon>
        <taxon>Teleostei</taxon>
        <taxon>Neoteleostei</taxon>
        <taxon>Acanthomorphata</taxon>
        <taxon>Zeiogadaria</taxon>
        <taxon>Gadariae</taxon>
        <taxon>Gadiformes</taxon>
        <taxon>Muraenolepidoidei</taxon>
        <taxon>Muraenolepididae</taxon>
        <taxon>Muraenolepis</taxon>
    </lineage>
</organism>
<feature type="compositionally biased region" description="Gly residues" evidence="1">
    <location>
        <begin position="125"/>
        <end position="148"/>
    </location>
</feature>
<feature type="region of interest" description="Disordered" evidence="1">
    <location>
        <begin position="82"/>
        <end position="153"/>
    </location>
</feature>
<evidence type="ECO:0000313" key="2">
    <source>
        <dbReference type="EMBL" id="KAJ3584473.1"/>
    </source>
</evidence>
<reference evidence="2" key="1">
    <citation type="submission" date="2022-07" db="EMBL/GenBank/DDBJ databases">
        <title>Chromosome-level genome of Muraenolepis orangiensis.</title>
        <authorList>
            <person name="Kim J."/>
        </authorList>
    </citation>
    <scope>NUCLEOTIDE SEQUENCE</scope>
    <source>
        <strain evidence="2">KU_S4_2022</strain>
        <tissue evidence="2">Muscle</tissue>
    </source>
</reference>
<evidence type="ECO:0000313" key="3">
    <source>
        <dbReference type="Proteomes" id="UP001148018"/>
    </source>
</evidence>
<dbReference type="OrthoDB" id="10024839at2759"/>
<name>A0A9Q0I4D5_9TELE</name>
<evidence type="ECO:0000256" key="1">
    <source>
        <dbReference type="SAM" id="MobiDB-lite"/>
    </source>
</evidence>
<dbReference type="AlphaFoldDB" id="A0A9Q0I4D5"/>
<gene>
    <name evidence="2" type="ORF">NHX12_014968</name>
</gene>
<accession>A0A9Q0I4D5</accession>
<keyword evidence="3" id="KW-1185">Reference proteome</keyword>
<feature type="compositionally biased region" description="Low complexity" evidence="1">
    <location>
        <begin position="105"/>
        <end position="118"/>
    </location>
</feature>
<protein>
    <submittedName>
        <fullName evidence="2">Uncharacterized protein</fullName>
    </submittedName>
</protein>